<dbReference type="RefSeq" id="XP_004024345.1">
    <property type="nucleotide sequence ID" value="XM_004024296.1"/>
</dbReference>
<dbReference type="PANTHER" id="PTHR12968:SF2">
    <property type="entry name" value="B9 DOMAIN-CONTAINING PROTEIN 2"/>
    <property type="match status" value="1"/>
</dbReference>
<dbReference type="GO" id="GO:0036038">
    <property type="term" value="C:MKS complex"/>
    <property type="evidence" value="ECO:0007669"/>
    <property type="project" value="TreeGrafter"/>
</dbReference>
<dbReference type="PANTHER" id="PTHR12968">
    <property type="entry name" value="B9 DOMAIN-CONTAINING"/>
    <property type="match status" value="1"/>
</dbReference>
<dbReference type="eggNOG" id="KOG4028">
    <property type="taxonomic scope" value="Eukaryota"/>
</dbReference>
<dbReference type="STRING" id="857967.G0R533"/>
<accession>G0R533</accession>
<keyword evidence="3" id="KW-0970">Cilium biogenesis/degradation</keyword>
<keyword evidence="4" id="KW-0206">Cytoskeleton</keyword>
<dbReference type="InParanoid" id="G0R533"/>
<dbReference type="Pfam" id="PF07162">
    <property type="entry name" value="B9-C2"/>
    <property type="match status" value="1"/>
</dbReference>
<evidence type="ECO:0000256" key="2">
    <source>
        <dbReference type="ARBA" id="ARBA00022490"/>
    </source>
</evidence>
<dbReference type="InterPro" id="IPR010796">
    <property type="entry name" value="C2_B9-type_dom"/>
</dbReference>
<evidence type="ECO:0000313" key="7">
    <source>
        <dbReference type="EMBL" id="EGR27435.1"/>
    </source>
</evidence>
<keyword evidence="5" id="KW-0966">Cell projection</keyword>
<gene>
    <name evidence="7" type="ORF">IMG5_196180</name>
</gene>
<protein>
    <recommendedName>
        <fullName evidence="6">B9 domain-containing protein 2</fullName>
    </recommendedName>
</protein>
<keyword evidence="8" id="KW-1185">Reference proteome</keyword>
<dbReference type="Proteomes" id="UP000008983">
    <property type="component" value="Unassembled WGS sequence"/>
</dbReference>
<dbReference type="OMA" id="DVAYWCH"/>
<evidence type="ECO:0000256" key="3">
    <source>
        <dbReference type="ARBA" id="ARBA00022794"/>
    </source>
</evidence>
<evidence type="ECO:0000256" key="5">
    <source>
        <dbReference type="ARBA" id="ARBA00023273"/>
    </source>
</evidence>
<evidence type="ECO:0000313" key="8">
    <source>
        <dbReference type="Proteomes" id="UP000008983"/>
    </source>
</evidence>
<comment type="subcellular location">
    <subcellularLocation>
        <location evidence="1">Cytoplasm</location>
        <location evidence="1">Cytoskeleton</location>
        <location evidence="1">Cilium basal body</location>
    </subcellularLocation>
</comment>
<proteinExistence type="predicted"/>
<evidence type="ECO:0000256" key="6">
    <source>
        <dbReference type="ARBA" id="ARBA00039272"/>
    </source>
</evidence>
<name>G0R533_ICHMU</name>
<evidence type="ECO:0000256" key="1">
    <source>
        <dbReference type="ARBA" id="ARBA00004120"/>
    </source>
</evidence>
<dbReference type="EMBL" id="GL984360">
    <property type="protein sequence ID" value="EGR27435.1"/>
    <property type="molecule type" value="Genomic_DNA"/>
</dbReference>
<dbReference type="OrthoDB" id="184109at2759"/>
<evidence type="ECO:0000256" key="4">
    <source>
        <dbReference type="ARBA" id="ARBA00023212"/>
    </source>
</evidence>
<dbReference type="PROSITE" id="PS51381">
    <property type="entry name" value="C2_B9"/>
    <property type="match status" value="1"/>
</dbReference>
<sequence length="187" mass="21329">MTQHLCKTPQVNIIGKIKGAYNFEYQTAYVKYSFKVGENWTLVSGIHEGDTFQSTSSHNKYIPLDHPFDLNYASKSLRGWPKLFIEVWLIDSYGRNSLGGYGIIGLPMASGFYKLDIPCWRPKSTFSDYIIGAHPELIHRDILIASDSRFNFKTESTGNIQVEIDILNKDFGLHGVQLQDKEIDDME</sequence>
<keyword evidence="2" id="KW-0963">Cytoplasm</keyword>
<organism evidence="7 8">
    <name type="scientific">Ichthyophthirius multifiliis</name>
    <name type="common">White spot disease agent</name>
    <name type="synonym">Ich</name>
    <dbReference type="NCBI Taxonomy" id="5932"/>
    <lineage>
        <taxon>Eukaryota</taxon>
        <taxon>Sar</taxon>
        <taxon>Alveolata</taxon>
        <taxon>Ciliophora</taxon>
        <taxon>Intramacronucleata</taxon>
        <taxon>Oligohymenophorea</taxon>
        <taxon>Hymenostomatida</taxon>
        <taxon>Ophryoglenina</taxon>
        <taxon>Ichthyophthirius</taxon>
    </lineage>
</organism>
<dbReference type="AlphaFoldDB" id="G0R533"/>
<dbReference type="GO" id="GO:0060271">
    <property type="term" value="P:cilium assembly"/>
    <property type="evidence" value="ECO:0007669"/>
    <property type="project" value="TreeGrafter"/>
</dbReference>
<reference evidence="7 8" key="1">
    <citation type="submission" date="2011-07" db="EMBL/GenBank/DDBJ databases">
        <authorList>
            <person name="Coyne R."/>
            <person name="Brami D."/>
            <person name="Johnson J."/>
            <person name="Hostetler J."/>
            <person name="Hannick L."/>
            <person name="Clark T."/>
            <person name="Cassidy-Hanley D."/>
            <person name="Inman J."/>
        </authorList>
    </citation>
    <scope>NUCLEOTIDE SEQUENCE [LARGE SCALE GENOMIC DNA]</scope>
    <source>
        <strain evidence="7 8">G5</strain>
    </source>
</reference>
<dbReference type="GeneID" id="14903503"/>